<feature type="binding site" evidence="9">
    <location>
        <position position="41"/>
    </location>
    <ligand>
        <name>Mg(2+)</name>
        <dbReference type="ChEBI" id="CHEBI:18420"/>
    </ligand>
</feature>
<feature type="binding site" evidence="9">
    <location>
        <begin position="210"/>
        <end position="211"/>
    </location>
    <ligand>
        <name>sn-glycerol 1-phosphate</name>
        <dbReference type="ChEBI" id="CHEBI:57685"/>
    </ligand>
</feature>
<accession>A0ABS4FX70</accession>
<evidence type="ECO:0000256" key="9">
    <source>
        <dbReference type="HAMAP-Rule" id="MF_00112"/>
    </source>
</evidence>
<evidence type="ECO:0000256" key="3">
    <source>
        <dbReference type="ARBA" id="ARBA00022723"/>
    </source>
</evidence>
<dbReference type="InterPro" id="IPR038597">
    <property type="entry name" value="GGGP/HepGP_synthase_sf"/>
</dbReference>
<evidence type="ECO:0000256" key="7">
    <source>
        <dbReference type="ARBA" id="ARBA00023264"/>
    </source>
</evidence>
<keyword evidence="2 9" id="KW-0808">Transferase</keyword>
<proteinExistence type="inferred from homology"/>
<comment type="caution">
    <text evidence="9">Lacks conserved residue(s) required for the propagation of feature annotation.</text>
</comment>
<dbReference type="Pfam" id="PF01884">
    <property type="entry name" value="PcrB"/>
    <property type="match status" value="1"/>
</dbReference>
<evidence type="ECO:0000256" key="5">
    <source>
        <dbReference type="ARBA" id="ARBA00023098"/>
    </source>
</evidence>
<dbReference type="NCBIfam" id="NF003197">
    <property type="entry name" value="PRK04169.1-1"/>
    <property type="match status" value="1"/>
</dbReference>
<evidence type="ECO:0000256" key="6">
    <source>
        <dbReference type="ARBA" id="ARBA00023209"/>
    </source>
</evidence>
<keyword evidence="11" id="KW-1185">Reference proteome</keyword>
<comment type="subunit">
    <text evidence="9">Homodimer.</text>
</comment>
<dbReference type="InterPro" id="IPR039074">
    <property type="entry name" value="GGGP/HepGP_synthase_I"/>
</dbReference>
<dbReference type="NCBIfam" id="TIGR01768">
    <property type="entry name" value="GGGP-family"/>
    <property type="match status" value="1"/>
</dbReference>
<comment type="caution">
    <text evidence="10">The sequence shown here is derived from an EMBL/GenBank/DDBJ whole genome shotgun (WGS) entry which is preliminary data.</text>
</comment>
<comment type="similarity">
    <text evidence="9">Belongs to the GGGP/HepGP synthase family. Group I subfamily.</text>
</comment>
<comment type="cofactor">
    <cofactor evidence="9">
        <name>Mg(2+)</name>
        <dbReference type="ChEBI" id="CHEBI:18420"/>
    </cofactor>
</comment>
<evidence type="ECO:0000256" key="2">
    <source>
        <dbReference type="ARBA" id="ARBA00022679"/>
    </source>
</evidence>
<dbReference type="EC" id="2.5.1.n9" evidence="9"/>
<keyword evidence="5 9" id="KW-0443">Lipid metabolism</keyword>
<evidence type="ECO:0000256" key="1">
    <source>
        <dbReference type="ARBA" id="ARBA00022516"/>
    </source>
</evidence>
<feature type="binding site" evidence="9">
    <location>
        <begin position="160"/>
        <end position="165"/>
    </location>
    <ligand>
        <name>sn-glycerol 1-phosphate</name>
        <dbReference type="ChEBI" id="CHEBI:57685"/>
    </ligand>
</feature>
<organism evidence="10 11">
    <name type="scientific">Paenibacillus turicensis</name>
    <dbReference type="NCBI Taxonomy" id="160487"/>
    <lineage>
        <taxon>Bacteria</taxon>
        <taxon>Bacillati</taxon>
        <taxon>Bacillota</taxon>
        <taxon>Bacilli</taxon>
        <taxon>Bacillales</taxon>
        <taxon>Paenibacillaceae</taxon>
        <taxon>Paenibacillus</taxon>
    </lineage>
</organism>
<dbReference type="PANTHER" id="PTHR40029:SF2">
    <property type="entry name" value="HEPTAPRENYLGLYCERYL PHOSPHATE SYNTHASE"/>
    <property type="match status" value="1"/>
</dbReference>
<protein>
    <recommendedName>
        <fullName evidence="9">Heptaprenylglyceryl phosphate synthase</fullName>
        <shortName evidence="9">HepGP synthase</shortName>
        <ecNumber evidence="9">2.5.1.n9</ecNumber>
    </recommendedName>
    <alternativeName>
        <fullName evidence="9">Glycerol-1-phosphate heptaprenyltransferase</fullName>
    </alternativeName>
</protein>
<evidence type="ECO:0000256" key="8">
    <source>
        <dbReference type="ARBA" id="ARBA00048318"/>
    </source>
</evidence>
<feature type="binding site" evidence="9">
    <location>
        <position position="13"/>
    </location>
    <ligand>
        <name>sn-glycerol 1-phosphate</name>
        <dbReference type="ChEBI" id="CHEBI:57685"/>
    </ligand>
</feature>
<keyword evidence="3 9" id="KW-0479">Metal-binding</keyword>
<feature type="binding site" evidence="9">
    <location>
        <position position="15"/>
    </location>
    <ligand>
        <name>Mg(2+)</name>
        <dbReference type="ChEBI" id="CHEBI:18420"/>
    </ligand>
</feature>
<keyword evidence="1 9" id="KW-0444">Lipid biosynthesis</keyword>
<feature type="binding site" evidence="9">
    <location>
        <position position="190"/>
    </location>
    <ligand>
        <name>sn-glycerol 1-phosphate</name>
        <dbReference type="ChEBI" id="CHEBI:57685"/>
    </ligand>
</feature>
<dbReference type="CDD" id="cd02812">
    <property type="entry name" value="PcrB_like"/>
    <property type="match status" value="1"/>
</dbReference>
<reference evidence="10 11" key="1">
    <citation type="submission" date="2021-03" db="EMBL/GenBank/DDBJ databases">
        <title>Genomic Encyclopedia of Type Strains, Phase IV (KMG-IV): sequencing the most valuable type-strain genomes for metagenomic binning, comparative biology and taxonomic classification.</title>
        <authorList>
            <person name="Goeker M."/>
        </authorList>
    </citation>
    <scope>NUCLEOTIDE SEQUENCE [LARGE SCALE GENOMIC DNA]</scope>
    <source>
        <strain evidence="10 11">DSM 14349</strain>
    </source>
</reference>
<evidence type="ECO:0000256" key="4">
    <source>
        <dbReference type="ARBA" id="ARBA00022842"/>
    </source>
</evidence>
<dbReference type="InterPro" id="IPR008205">
    <property type="entry name" value="GGGP_HepGP_synthase"/>
</dbReference>
<dbReference type="GO" id="GO:0016740">
    <property type="term" value="F:transferase activity"/>
    <property type="evidence" value="ECO:0007669"/>
    <property type="project" value="UniProtKB-KW"/>
</dbReference>
<dbReference type="PANTHER" id="PTHR40029">
    <property type="match status" value="1"/>
</dbReference>
<dbReference type="EMBL" id="JAGGKG010000023">
    <property type="protein sequence ID" value="MBP1907188.1"/>
    <property type="molecule type" value="Genomic_DNA"/>
</dbReference>
<dbReference type="HAMAP" id="MF_00112">
    <property type="entry name" value="GGGP_HepGP_synthase"/>
    <property type="match status" value="1"/>
</dbReference>
<gene>
    <name evidence="9" type="primary">pcrB</name>
    <name evidence="10" type="ORF">J2Z32_003863</name>
</gene>
<evidence type="ECO:0000313" key="11">
    <source>
        <dbReference type="Proteomes" id="UP001519272"/>
    </source>
</evidence>
<keyword evidence="6 9" id="KW-0594">Phospholipid biosynthesis</keyword>
<dbReference type="NCBIfam" id="NF003199">
    <property type="entry name" value="PRK04169.1-3"/>
    <property type="match status" value="1"/>
</dbReference>
<dbReference type="Gene3D" id="3.20.20.390">
    <property type="entry name" value="FMN-linked oxidoreductases"/>
    <property type="match status" value="1"/>
</dbReference>
<dbReference type="Proteomes" id="UP001519272">
    <property type="component" value="Unassembled WGS sequence"/>
</dbReference>
<comment type="catalytic activity">
    <reaction evidence="8 9">
        <text>sn-glycerol 1-phosphate + all-trans-heptaprenyl diphosphate = 3-heptaprenyl-sn-glycero-1-phosphate + diphosphate</text>
        <dbReference type="Rhea" id="RHEA:33495"/>
        <dbReference type="ChEBI" id="CHEBI:33019"/>
        <dbReference type="ChEBI" id="CHEBI:57685"/>
        <dbReference type="ChEBI" id="CHEBI:58206"/>
        <dbReference type="ChEBI" id="CHEBI:64781"/>
        <dbReference type="EC" id="2.5.1.n9"/>
    </reaction>
</comment>
<keyword evidence="4 9" id="KW-0460">Magnesium</keyword>
<keyword evidence="7 9" id="KW-1208">Phospholipid metabolism</keyword>
<comment type="function">
    <text evidence="9">Prenyltransferase that catalyzes in vivo the transfer of the heptaprenyl moiety of heptaprenyl pyrophosphate (HepPP; 35 carbon atoms) to the C3 hydroxyl of sn-glycerol-1-phosphate (G1P), producing heptaprenylglyceryl phosphate (HepGP). This reaction is an ether-bond-formation step in the biosynthesis of archaea-type G1P-based membrane lipids found in Bacillales.</text>
</comment>
<comment type="pathway">
    <text evidence="9">Membrane lipid metabolism; glycerophospholipid metabolism.</text>
</comment>
<name>A0ABS4FX70_9BACL</name>
<sequence>MKQIVANWRHVFKLDPDKYIDTLALDTVCLSGTDAIMVGGSSGVTYENTEDLLNRLRKYDLPCALEVSNLESVVPGFDLYMVPMVLNTASTTWLIGQHVNGVEQFGFMIPWDKIISEGYIVLNQDCTAAKVSEAKTLLHSSEVCAYAQVAERLLHMPIVYLEYSGRFGDLDIVADVKRTLDETQLFYGGGITNALQAQQVAALCDTVVVGNIIYNNLDAAISTVEAVKNSK</sequence>
<dbReference type="RefSeq" id="WP_210090774.1">
    <property type="nucleotide sequence ID" value="NZ_JAGGKG010000023.1"/>
</dbReference>
<evidence type="ECO:0000313" key="10">
    <source>
        <dbReference type="EMBL" id="MBP1907188.1"/>
    </source>
</evidence>
<dbReference type="SUPFAM" id="SSF51395">
    <property type="entry name" value="FMN-linked oxidoreductases"/>
    <property type="match status" value="1"/>
</dbReference>